<evidence type="ECO:0000256" key="6">
    <source>
        <dbReference type="HAMAP-Rule" id="MF_01876"/>
    </source>
</evidence>
<keyword evidence="1 6" id="KW-0479">Metal-binding</keyword>
<evidence type="ECO:0000256" key="1">
    <source>
        <dbReference type="ARBA" id="ARBA00022723"/>
    </source>
</evidence>
<evidence type="ECO:0000256" key="5">
    <source>
        <dbReference type="ARBA" id="ARBA00023295"/>
    </source>
</evidence>
<comment type="catalytic activity">
    <reaction evidence="6">
        <text>D-ribose 5-phosphate + uracil = psi-UMP + H2O</text>
        <dbReference type="Rhea" id="RHEA:18337"/>
        <dbReference type="ChEBI" id="CHEBI:15377"/>
        <dbReference type="ChEBI" id="CHEBI:17568"/>
        <dbReference type="ChEBI" id="CHEBI:58380"/>
        <dbReference type="ChEBI" id="CHEBI:78346"/>
        <dbReference type="EC" id="4.2.1.70"/>
    </reaction>
</comment>
<feature type="active site" description="Proton donor" evidence="6">
    <location>
        <position position="24"/>
    </location>
</feature>
<dbReference type="AlphaFoldDB" id="E8MY50"/>
<sequence length="305" mass="32012">MEKIVLSPAVQKALDAKTPLVALETAVVTHGLPYPVNVQLAHALEQEVQEQGATPATIGVLRGAVYVGVSAEALESLAQESAVRKISARDFGIALARGESGGTTVAGTLVVARQVGIRVFATGGIGGVHRHAPFDVSADLFELGRSPLVVVCAGAKAILDLPATREVLETHGVPVVGYQTDEFPAFYSRESGLPVDVRADSPEEVAKIAQTHWQMGNSSAVLVVVPPPVEAALPREQVERWIEQAVQEANQRGIHGAGVTPFLLARMAELSGGTSLQANLALLRQNARVGAQIAGALADFHRCIL</sequence>
<comment type="cofactor">
    <cofactor evidence="6">
        <name>Mn(2+)</name>
        <dbReference type="ChEBI" id="CHEBI:29035"/>
    </cofactor>
    <text evidence="6">Binds 1 Mn(2+) ion per subunit.</text>
</comment>
<dbReference type="eggNOG" id="COG2313">
    <property type="taxonomic scope" value="Bacteria"/>
</dbReference>
<dbReference type="Pfam" id="PF04227">
    <property type="entry name" value="Indigoidine_A"/>
    <property type="match status" value="1"/>
</dbReference>
<dbReference type="HAMAP" id="MF_01876">
    <property type="entry name" value="PsiMP_glycosidase"/>
    <property type="match status" value="1"/>
</dbReference>
<comment type="function">
    <text evidence="6">Catalyzes the reversible cleavage of pseudouridine 5'-phosphate (PsiMP) to ribose 5-phosphate and uracil. Functions biologically in the cleavage direction, as part of a pseudouridine degradation pathway.</text>
</comment>
<feature type="binding site" evidence="6">
    <location>
        <position position="105"/>
    </location>
    <ligand>
        <name>substrate</name>
    </ligand>
</feature>
<dbReference type="HOGENOM" id="CLU_012201_0_1_0"/>
<keyword evidence="2 6" id="KW-0378">Hydrolase</keyword>
<dbReference type="PANTHER" id="PTHR42909:SF1">
    <property type="entry name" value="CARBOHYDRATE KINASE PFKB DOMAIN-CONTAINING PROTEIN"/>
    <property type="match status" value="1"/>
</dbReference>
<dbReference type="EMBL" id="AP012029">
    <property type="protein sequence ID" value="BAJ64281.1"/>
    <property type="molecule type" value="Genomic_DNA"/>
</dbReference>
<dbReference type="RefSeq" id="WP_013560649.1">
    <property type="nucleotide sequence ID" value="NC_014960.1"/>
</dbReference>
<accession>E8MY50</accession>
<organism evidence="7 8">
    <name type="scientific">Anaerolinea thermophila (strain DSM 14523 / JCM 11388 / NBRC 100420 / UNI-1)</name>
    <dbReference type="NCBI Taxonomy" id="926569"/>
    <lineage>
        <taxon>Bacteria</taxon>
        <taxon>Bacillati</taxon>
        <taxon>Chloroflexota</taxon>
        <taxon>Anaerolineae</taxon>
        <taxon>Anaerolineales</taxon>
        <taxon>Anaerolineaceae</taxon>
        <taxon>Anaerolinea</taxon>
    </lineage>
</organism>
<dbReference type="InterPro" id="IPR007342">
    <property type="entry name" value="PsuG"/>
</dbReference>
<dbReference type="Gene3D" id="3.40.1790.10">
    <property type="entry name" value="Indigoidine synthase domain"/>
    <property type="match status" value="1"/>
</dbReference>
<dbReference type="Proteomes" id="UP000008922">
    <property type="component" value="Chromosome"/>
</dbReference>
<dbReference type="GO" id="GO:0004730">
    <property type="term" value="F:pseudouridylate synthase activity"/>
    <property type="evidence" value="ECO:0007669"/>
    <property type="project" value="UniProtKB-UniRule"/>
</dbReference>
<dbReference type="GO" id="GO:0005737">
    <property type="term" value="C:cytoplasm"/>
    <property type="evidence" value="ECO:0007669"/>
    <property type="project" value="TreeGrafter"/>
</dbReference>
<evidence type="ECO:0000313" key="7">
    <source>
        <dbReference type="EMBL" id="BAJ64281.1"/>
    </source>
</evidence>
<feature type="active site" description="Nucleophile" evidence="6">
    <location>
        <position position="156"/>
    </location>
</feature>
<dbReference type="OrthoDB" id="9805870at2"/>
<dbReference type="InParanoid" id="E8MY50"/>
<evidence type="ECO:0000313" key="8">
    <source>
        <dbReference type="Proteomes" id="UP000008922"/>
    </source>
</evidence>
<comment type="similarity">
    <text evidence="6">Belongs to the pseudouridine-5'-phosphate glycosidase family.</text>
</comment>
<evidence type="ECO:0000256" key="3">
    <source>
        <dbReference type="ARBA" id="ARBA00023211"/>
    </source>
</evidence>
<evidence type="ECO:0000256" key="2">
    <source>
        <dbReference type="ARBA" id="ARBA00022801"/>
    </source>
</evidence>
<dbReference type="KEGG" id="atm:ANT_22550"/>
<feature type="binding site" evidence="6">
    <location>
        <begin position="137"/>
        <end position="139"/>
    </location>
    <ligand>
        <name>substrate</name>
    </ligand>
</feature>
<dbReference type="GO" id="GO:0046113">
    <property type="term" value="P:nucleobase catabolic process"/>
    <property type="evidence" value="ECO:0007669"/>
    <property type="project" value="UniProtKB-UniRule"/>
</dbReference>
<keyword evidence="3 6" id="KW-0464">Manganese</keyword>
<dbReference type="GO" id="GO:0046872">
    <property type="term" value="F:metal ion binding"/>
    <property type="evidence" value="ECO:0007669"/>
    <property type="project" value="UniProtKB-KW"/>
</dbReference>
<dbReference type="GO" id="GO:0016798">
    <property type="term" value="F:hydrolase activity, acting on glycosyl bonds"/>
    <property type="evidence" value="ECO:0007669"/>
    <property type="project" value="UniProtKB-KW"/>
</dbReference>
<keyword evidence="5 6" id="KW-0326">Glycosidase</keyword>
<reference evidence="7 8" key="1">
    <citation type="submission" date="2010-12" db="EMBL/GenBank/DDBJ databases">
        <title>Whole genome sequence of Anaerolinea thermophila UNI-1.</title>
        <authorList>
            <person name="Narita-Yamada S."/>
            <person name="Kishi E."/>
            <person name="Watanabe Y."/>
            <person name="Takasaki K."/>
            <person name="Ankai A."/>
            <person name="Oguchi A."/>
            <person name="Fukui S."/>
            <person name="Takahashi M."/>
            <person name="Yashiro I."/>
            <person name="Hosoyama A."/>
            <person name="Sekiguchi Y."/>
            <person name="Hanada S."/>
            <person name="Fujita N."/>
        </authorList>
    </citation>
    <scope>NUCLEOTIDE SEQUENCE [LARGE SCALE GENOMIC DNA]</scope>
    <source>
        <strain evidence="8">DSM 14523 / JCM 11388 / NBRC 100420 / UNI-1</strain>
    </source>
</reference>
<keyword evidence="4 6" id="KW-0456">Lyase</keyword>
<protein>
    <recommendedName>
        <fullName evidence="6">Pseudouridine-5'-phosphate glycosidase</fullName>
        <shortName evidence="6">PsiMP glycosidase</shortName>
        <ecNumber evidence="6">4.2.1.70</ecNumber>
    </recommendedName>
</protein>
<name>E8MY50_ANATU</name>
<dbReference type="STRING" id="926569.ANT_22550"/>
<comment type="subunit">
    <text evidence="6">Homotrimer.</text>
</comment>
<feature type="binding site" evidence="6">
    <location>
        <position position="85"/>
    </location>
    <ligand>
        <name>substrate</name>
    </ligand>
</feature>
<gene>
    <name evidence="6" type="primary">psuG</name>
    <name evidence="7" type="ordered locus">ANT_22550</name>
</gene>
<dbReference type="InterPro" id="IPR022830">
    <property type="entry name" value="Indigdn_synthA-like"/>
</dbReference>
<dbReference type="EC" id="4.2.1.70" evidence="6"/>
<proteinExistence type="inferred from homology"/>
<feature type="binding site" evidence="6">
    <location>
        <position position="135"/>
    </location>
    <ligand>
        <name>Mn(2+)</name>
        <dbReference type="ChEBI" id="CHEBI:29035"/>
    </ligand>
</feature>
<dbReference type="SUPFAM" id="SSF110581">
    <property type="entry name" value="Indigoidine synthase A-like"/>
    <property type="match status" value="1"/>
</dbReference>
<evidence type="ECO:0000256" key="4">
    <source>
        <dbReference type="ARBA" id="ARBA00023239"/>
    </source>
</evidence>
<keyword evidence="8" id="KW-1185">Reference proteome</keyword>
<dbReference type="PANTHER" id="PTHR42909">
    <property type="entry name" value="ZGC:136858"/>
    <property type="match status" value="1"/>
</dbReference>